<feature type="binding site" evidence="10">
    <location>
        <position position="50"/>
    </location>
    <ligand>
        <name>Fe cation</name>
        <dbReference type="ChEBI" id="CHEBI:24875"/>
        <label>1</label>
    </ligand>
</feature>
<feature type="binding site" evidence="10">
    <location>
        <position position="205"/>
    </location>
    <ligand>
        <name>Fe cation</name>
        <dbReference type="ChEBI" id="CHEBI:24875"/>
        <label>2</label>
    </ligand>
</feature>
<feature type="binding site" evidence="10">
    <location>
        <position position="237"/>
    </location>
    <ligand>
        <name>Fe cation</name>
        <dbReference type="ChEBI" id="CHEBI:24875"/>
        <label>2</label>
    </ligand>
</feature>
<evidence type="ECO:0000256" key="8">
    <source>
        <dbReference type="ARBA" id="ARBA00023256"/>
    </source>
</evidence>
<evidence type="ECO:0000256" key="4">
    <source>
        <dbReference type="ARBA" id="ARBA00022737"/>
    </source>
</evidence>
<keyword evidence="4" id="KW-0677">Repeat</keyword>
<evidence type="ECO:0000256" key="10">
    <source>
        <dbReference type="HAMAP-Rule" id="MF_03101"/>
    </source>
</evidence>
<dbReference type="Gene3D" id="1.25.10.10">
    <property type="entry name" value="Leucine-rich Repeat Variant"/>
    <property type="match status" value="2"/>
</dbReference>
<dbReference type="PROSITE" id="PS50077">
    <property type="entry name" value="HEAT_REPEAT"/>
    <property type="match status" value="1"/>
</dbReference>
<keyword evidence="5 10" id="KW-0560">Oxidoreductase</keyword>
<evidence type="ECO:0000313" key="12">
    <source>
        <dbReference type="EMBL" id="CAH3182221.1"/>
    </source>
</evidence>
<evidence type="ECO:0000256" key="1">
    <source>
        <dbReference type="ARBA" id="ARBA00000068"/>
    </source>
</evidence>
<dbReference type="InterPro" id="IPR004155">
    <property type="entry name" value="PBS_lyase_HEAT"/>
</dbReference>
<feature type="binding site" evidence="10">
    <location>
        <position position="82"/>
    </location>
    <ligand>
        <name>Fe cation</name>
        <dbReference type="ChEBI" id="CHEBI:24875"/>
        <label>1</label>
    </ligand>
</feature>
<dbReference type="InterPro" id="IPR021133">
    <property type="entry name" value="HEAT_type_2"/>
</dbReference>
<feature type="repeat" description="HEAT" evidence="11">
    <location>
        <begin position="63"/>
        <end position="103"/>
    </location>
</feature>
<dbReference type="EMBL" id="CALNXI010002051">
    <property type="protein sequence ID" value="CAH3182221.1"/>
    <property type="molecule type" value="Genomic_DNA"/>
</dbReference>
<evidence type="ECO:0000256" key="2">
    <source>
        <dbReference type="ARBA" id="ARBA00005041"/>
    </source>
</evidence>
<comment type="function">
    <text evidence="10">Catalyzes the hydroxylation of the N(6)-(4-aminobutyl)-L-lysine intermediate to form hypusine, an essential post-translational modification only found in mature eIF-5A factor.</text>
</comment>
<evidence type="ECO:0000313" key="13">
    <source>
        <dbReference type="Proteomes" id="UP001159427"/>
    </source>
</evidence>
<comment type="pathway">
    <text evidence="2 10">Protein modification; eIF5A hypusination.</text>
</comment>
<dbReference type="PANTHER" id="PTHR12697">
    <property type="entry name" value="PBS LYASE HEAT-LIKE PROTEIN"/>
    <property type="match status" value="1"/>
</dbReference>
<reference evidence="12 13" key="1">
    <citation type="submission" date="2022-05" db="EMBL/GenBank/DDBJ databases">
        <authorList>
            <consortium name="Genoscope - CEA"/>
            <person name="William W."/>
        </authorList>
    </citation>
    <scope>NUCLEOTIDE SEQUENCE [LARGE SCALE GENOMIC DNA]</scope>
</reference>
<evidence type="ECO:0000256" key="7">
    <source>
        <dbReference type="ARBA" id="ARBA00023033"/>
    </source>
</evidence>
<feature type="binding site" evidence="10">
    <location>
        <position position="83"/>
    </location>
    <ligand>
        <name>Fe cation</name>
        <dbReference type="ChEBI" id="CHEBI:24875"/>
        <label>1</label>
    </ligand>
</feature>
<dbReference type="InterPro" id="IPR016024">
    <property type="entry name" value="ARM-type_fold"/>
</dbReference>
<feature type="binding site" evidence="10">
    <location>
        <position position="238"/>
    </location>
    <ligand>
        <name>Fe cation</name>
        <dbReference type="ChEBI" id="CHEBI:24875"/>
        <label>2</label>
    </ligand>
</feature>
<dbReference type="InterPro" id="IPR011989">
    <property type="entry name" value="ARM-like"/>
</dbReference>
<comment type="function">
    <text evidence="9">Catalyzes the hydroxylation of the N(6)-(4-aminobutyl)-L-lysine intermediate produced by deoxyhypusine synthase/DHPS on a critical lysine of the eukaryotic translation initiation factor 5A/eIF-5A. This is the second step of the post-translational modification of that lysine into an unusual amino acid residue named hypusine. Hypusination is unique to mature eIF-5A factor and is essential for its function.</text>
</comment>
<keyword evidence="13" id="KW-1185">Reference proteome</keyword>
<keyword evidence="7 10" id="KW-0503">Monooxygenase</keyword>
<dbReference type="HAMAP" id="MF_03101">
    <property type="entry name" value="Deoxyhypusine_hydroxylase"/>
    <property type="match status" value="1"/>
</dbReference>
<feature type="binding site" evidence="10">
    <location>
        <position position="49"/>
    </location>
    <ligand>
        <name>Fe cation</name>
        <dbReference type="ChEBI" id="CHEBI:24875"/>
        <label>1</label>
    </ligand>
</feature>
<dbReference type="SMART" id="SM00567">
    <property type="entry name" value="EZ_HEAT"/>
    <property type="match status" value="6"/>
</dbReference>
<dbReference type="PANTHER" id="PTHR12697:SF5">
    <property type="entry name" value="DEOXYHYPUSINE HYDROXYLASE"/>
    <property type="match status" value="1"/>
</dbReference>
<dbReference type="Pfam" id="PF13646">
    <property type="entry name" value="HEAT_2"/>
    <property type="match status" value="2"/>
</dbReference>
<evidence type="ECO:0000256" key="5">
    <source>
        <dbReference type="ARBA" id="ARBA00023002"/>
    </source>
</evidence>
<keyword evidence="8 10" id="KW-0386">Hypusine biosynthesis</keyword>
<protein>
    <recommendedName>
        <fullName evidence="10">Deoxyhypusine hydroxylase</fullName>
        <shortName evidence="10">DOHH</shortName>
        <ecNumber evidence="10">1.14.99.29</ecNumber>
    </recommendedName>
    <alternativeName>
        <fullName evidence="10">Deoxyhypusine dioxygenase</fullName>
    </alternativeName>
    <alternativeName>
        <fullName evidence="10">Deoxyhypusine monooxygenase</fullName>
    </alternativeName>
</protein>
<organism evidence="12 13">
    <name type="scientific">Porites evermanni</name>
    <dbReference type="NCBI Taxonomy" id="104178"/>
    <lineage>
        <taxon>Eukaryota</taxon>
        <taxon>Metazoa</taxon>
        <taxon>Cnidaria</taxon>
        <taxon>Anthozoa</taxon>
        <taxon>Hexacorallia</taxon>
        <taxon>Scleractinia</taxon>
        <taxon>Fungiina</taxon>
        <taxon>Poritidae</taxon>
        <taxon>Porites</taxon>
    </lineage>
</organism>
<dbReference type="Proteomes" id="UP001159427">
    <property type="component" value="Unassembled WGS sequence"/>
</dbReference>
<evidence type="ECO:0000256" key="11">
    <source>
        <dbReference type="PROSITE-ProRule" id="PRU00103"/>
    </source>
</evidence>
<evidence type="ECO:0000256" key="3">
    <source>
        <dbReference type="ARBA" id="ARBA00022723"/>
    </source>
</evidence>
<dbReference type="InterPro" id="IPR027517">
    <property type="entry name" value="Deoxyhypusine_hydroxylase"/>
</dbReference>
<dbReference type="EC" id="1.14.99.29" evidence="10"/>
<proteinExistence type="inferred from homology"/>
<gene>
    <name evidence="12" type="ORF">PEVE_00014081</name>
</gene>
<accession>A0ABN8RRX2</accession>
<comment type="cofactor">
    <cofactor evidence="10">
        <name>Fe(2+)</name>
        <dbReference type="ChEBI" id="CHEBI:29033"/>
    </cofactor>
    <text evidence="10">Binds 2 Fe(2+) ions per subunit.</text>
</comment>
<evidence type="ECO:0000256" key="9">
    <source>
        <dbReference type="ARBA" id="ARBA00045876"/>
    </source>
</evidence>
<sequence length="311" mass="34922">MMLVPHLINFCRSLTDRFRALFTLRNLGGHEAIDCISKCFDDPSALLKHELAYCLGQMQDEYAIPALVRVLKDKTQEPMVRHEAGEALGAIGSSEVLDVLREYAKDPQTEVAETCQLAVQRIEWLKEQSSQESESLSTNPYKSVDPAPPSTVQDTWMLKNTLLDESCPLFERYRAMFSLRNEGDEKSVLALAEGLKCSSALFRHEIAYVLGQIQHEAAIPQLIENLEDLKENPMVRHECAEALGSIAKDQCLTALEKYSKDQEMVVKKVDDCLSLPLIEQKKYCSLELLTSGNPTANGKLYFISGELCCRT</sequence>
<evidence type="ECO:0000256" key="6">
    <source>
        <dbReference type="ARBA" id="ARBA00023004"/>
    </source>
</evidence>
<keyword evidence="3 10" id="KW-0479">Metal-binding</keyword>
<dbReference type="SUPFAM" id="SSF48371">
    <property type="entry name" value="ARM repeat"/>
    <property type="match status" value="1"/>
</dbReference>
<comment type="similarity">
    <text evidence="10">Belongs to the deoxyhypusine hydroxylase family.</text>
</comment>
<comment type="caution">
    <text evidence="12">The sequence shown here is derived from an EMBL/GenBank/DDBJ whole genome shotgun (WGS) entry which is preliminary data.</text>
</comment>
<feature type="binding site" evidence="10">
    <location>
        <position position="204"/>
    </location>
    <ligand>
        <name>Fe cation</name>
        <dbReference type="ChEBI" id="CHEBI:24875"/>
        <label>2</label>
    </ligand>
</feature>
<comment type="catalytic activity">
    <reaction evidence="1 10">
        <text>[eIF5A protein]-deoxyhypusine + AH2 + O2 = [eIF5A protein]-hypusine + A + H2O</text>
        <dbReference type="Rhea" id="RHEA:14101"/>
        <dbReference type="Rhea" id="RHEA-COMP:10144"/>
        <dbReference type="Rhea" id="RHEA-COMP:12592"/>
        <dbReference type="ChEBI" id="CHEBI:13193"/>
        <dbReference type="ChEBI" id="CHEBI:15377"/>
        <dbReference type="ChEBI" id="CHEBI:15379"/>
        <dbReference type="ChEBI" id="CHEBI:17499"/>
        <dbReference type="ChEBI" id="CHEBI:82657"/>
        <dbReference type="ChEBI" id="CHEBI:91175"/>
        <dbReference type="EC" id="1.14.99.29"/>
    </reaction>
</comment>
<name>A0ABN8RRX2_9CNID</name>
<keyword evidence="6 10" id="KW-0408">Iron</keyword>